<dbReference type="InterPro" id="IPR001138">
    <property type="entry name" value="Zn2Cys6_DnaBD"/>
</dbReference>
<dbReference type="GO" id="GO:0005634">
    <property type="term" value="C:nucleus"/>
    <property type="evidence" value="ECO:0007669"/>
    <property type="project" value="TreeGrafter"/>
</dbReference>
<dbReference type="GO" id="GO:0000981">
    <property type="term" value="F:DNA-binding transcription factor activity, RNA polymerase II-specific"/>
    <property type="evidence" value="ECO:0007669"/>
    <property type="project" value="InterPro"/>
</dbReference>
<keyword evidence="5" id="KW-1185">Reference proteome</keyword>
<dbReference type="GO" id="GO:0000976">
    <property type="term" value="F:transcription cis-regulatory region binding"/>
    <property type="evidence" value="ECO:0007669"/>
    <property type="project" value="TreeGrafter"/>
</dbReference>
<dbReference type="GO" id="GO:0045944">
    <property type="term" value="P:positive regulation of transcription by RNA polymerase II"/>
    <property type="evidence" value="ECO:0007669"/>
    <property type="project" value="TreeGrafter"/>
</dbReference>
<organism evidence="4 5">
    <name type="scientific">Polyplosphaeria fusca</name>
    <dbReference type="NCBI Taxonomy" id="682080"/>
    <lineage>
        <taxon>Eukaryota</taxon>
        <taxon>Fungi</taxon>
        <taxon>Dikarya</taxon>
        <taxon>Ascomycota</taxon>
        <taxon>Pezizomycotina</taxon>
        <taxon>Dothideomycetes</taxon>
        <taxon>Pleosporomycetidae</taxon>
        <taxon>Pleosporales</taxon>
        <taxon>Tetraplosphaeriaceae</taxon>
        <taxon>Polyplosphaeria</taxon>
    </lineage>
</organism>
<accession>A0A9P4UY20</accession>
<protein>
    <recommendedName>
        <fullName evidence="3">Zn(2)-C6 fungal-type domain-containing protein</fullName>
    </recommendedName>
</protein>
<dbReference type="PANTHER" id="PTHR37534">
    <property type="entry name" value="TRANSCRIPTIONAL ACTIVATOR PROTEIN UGA3"/>
    <property type="match status" value="1"/>
</dbReference>
<feature type="compositionally biased region" description="Basic residues" evidence="2">
    <location>
        <begin position="59"/>
        <end position="68"/>
    </location>
</feature>
<dbReference type="PANTHER" id="PTHR37534:SF48">
    <property type="entry name" value="FINGER DOMAIN PROTEIN, PUTATIVE-RELATED"/>
    <property type="match status" value="1"/>
</dbReference>
<evidence type="ECO:0000313" key="5">
    <source>
        <dbReference type="Proteomes" id="UP000799444"/>
    </source>
</evidence>
<dbReference type="Proteomes" id="UP000799444">
    <property type="component" value="Unassembled WGS sequence"/>
</dbReference>
<dbReference type="CDD" id="cd00067">
    <property type="entry name" value="GAL4"/>
    <property type="match status" value="1"/>
</dbReference>
<dbReference type="GO" id="GO:0008270">
    <property type="term" value="F:zinc ion binding"/>
    <property type="evidence" value="ECO:0007669"/>
    <property type="project" value="InterPro"/>
</dbReference>
<dbReference type="AlphaFoldDB" id="A0A9P4UY20"/>
<comment type="caution">
    <text evidence="4">The sequence shown here is derived from an EMBL/GenBank/DDBJ whole genome shotgun (WGS) entry which is preliminary data.</text>
</comment>
<name>A0A9P4UY20_9PLEO</name>
<evidence type="ECO:0000256" key="2">
    <source>
        <dbReference type="SAM" id="MobiDB-lite"/>
    </source>
</evidence>
<evidence type="ECO:0000259" key="3">
    <source>
        <dbReference type="PROSITE" id="PS50048"/>
    </source>
</evidence>
<evidence type="ECO:0000256" key="1">
    <source>
        <dbReference type="ARBA" id="ARBA00023242"/>
    </source>
</evidence>
<feature type="domain" description="Zn(2)-C6 fungal-type" evidence="3">
    <location>
        <begin position="12"/>
        <end position="40"/>
    </location>
</feature>
<dbReference type="EMBL" id="ML996241">
    <property type="protein sequence ID" value="KAF2729586.1"/>
    <property type="molecule type" value="Genomic_DNA"/>
</dbReference>
<proteinExistence type="predicted"/>
<dbReference type="OrthoDB" id="5386330at2759"/>
<sequence length="481" mass="54349">MAVPRQPSPKRQCWECLRRRLVCDFGRPGCKKCCNAGKECPGYDEKKPLKWLDPGRVTSKTRTKKKSPKPAPSESTTPSDVEEVGFDVSRLDSLDWRDDTSDVVQSIYYYNNHLYPELLAITELAPNPYILYFPLKALPLLPPSIRHTMVCLSLSYRLHTLPPAAIQGYATVSWSRIFHHRGLAIRSLSEEIGTEGTRTSDKTIAAVLVFMCFELQQPVDYRQHISGLAKLINLRGGLQKLFEVSPHLKPALIFIGVFGNTTSPVADQITVSAPNNLIEVISEQWNLIFPHTLIPQQLFLYIIQINLLRAQTSTTNNYLDPGLLQIEAEELLSQISSFSPELWAGAHPSRQEEWSLIAAVWQSAIIIYCIASLQSLAVLPMSSHFRAIRTAHGDLLFLHLKQALNNWQIRKYMMWPLVVSGFEAVERTMGVQTRVSHQLDSMAQDIGTGSPCKARERLEKFWASGKMTWDECWDAPNAFVC</sequence>
<feature type="region of interest" description="Disordered" evidence="2">
    <location>
        <begin position="51"/>
        <end position="82"/>
    </location>
</feature>
<gene>
    <name evidence="4" type="ORF">EJ04DRAFT_502111</name>
</gene>
<keyword evidence="1" id="KW-0539">Nucleus</keyword>
<evidence type="ECO:0000313" key="4">
    <source>
        <dbReference type="EMBL" id="KAF2729586.1"/>
    </source>
</evidence>
<reference evidence="4" key="1">
    <citation type="journal article" date="2020" name="Stud. Mycol.">
        <title>101 Dothideomycetes genomes: a test case for predicting lifestyles and emergence of pathogens.</title>
        <authorList>
            <person name="Haridas S."/>
            <person name="Albert R."/>
            <person name="Binder M."/>
            <person name="Bloem J."/>
            <person name="Labutti K."/>
            <person name="Salamov A."/>
            <person name="Andreopoulos B."/>
            <person name="Baker S."/>
            <person name="Barry K."/>
            <person name="Bills G."/>
            <person name="Bluhm B."/>
            <person name="Cannon C."/>
            <person name="Castanera R."/>
            <person name="Culley D."/>
            <person name="Daum C."/>
            <person name="Ezra D."/>
            <person name="Gonzalez J."/>
            <person name="Henrissat B."/>
            <person name="Kuo A."/>
            <person name="Liang C."/>
            <person name="Lipzen A."/>
            <person name="Lutzoni F."/>
            <person name="Magnuson J."/>
            <person name="Mondo S."/>
            <person name="Nolan M."/>
            <person name="Ohm R."/>
            <person name="Pangilinan J."/>
            <person name="Park H.-J."/>
            <person name="Ramirez L."/>
            <person name="Alfaro M."/>
            <person name="Sun H."/>
            <person name="Tritt A."/>
            <person name="Yoshinaga Y."/>
            <person name="Zwiers L.-H."/>
            <person name="Turgeon B."/>
            <person name="Goodwin S."/>
            <person name="Spatafora J."/>
            <person name="Crous P."/>
            <person name="Grigoriev I."/>
        </authorList>
    </citation>
    <scope>NUCLEOTIDE SEQUENCE</scope>
    <source>
        <strain evidence="4">CBS 125425</strain>
    </source>
</reference>
<dbReference type="PROSITE" id="PS50048">
    <property type="entry name" value="ZN2_CY6_FUNGAL_2"/>
    <property type="match status" value="1"/>
</dbReference>